<keyword evidence="2" id="KW-1185">Reference proteome</keyword>
<organism evidence="1 2">
    <name type="scientific">Rhododendron molle</name>
    <name type="common">Chinese azalea</name>
    <name type="synonym">Azalea mollis</name>
    <dbReference type="NCBI Taxonomy" id="49168"/>
    <lineage>
        <taxon>Eukaryota</taxon>
        <taxon>Viridiplantae</taxon>
        <taxon>Streptophyta</taxon>
        <taxon>Embryophyta</taxon>
        <taxon>Tracheophyta</taxon>
        <taxon>Spermatophyta</taxon>
        <taxon>Magnoliopsida</taxon>
        <taxon>eudicotyledons</taxon>
        <taxon>Gunneridae</taxon>
        <taxon>Pentapetalae</taxon>
        <taxon>asterids</taxon>
        <taxon>Ericales</taxon>
        <taxon>Ericaceae</taxon>
        <taxon>Ericoideae</taxon>
        <taxon>Rhodoreae</taxon>
        <taxon>Rhododendron</taxon>
    </lineage>
</organism>
<evidence type="ECO:0000313" key="1">
    <source>
        <dbReference type="EMBL" id="KAI8571857.1"/>
    </source>
</evidence>
<dbReference type="Proteomes" id="UP001062846">
    <property type="component" value="Chromosome 1"/>
</dbReference>
<dbReference type="EMBL" id="CM046388">
    <property type="protein sequence ID" value="KAI8571857.1"/>
    <property type="molecule type" value="Genomic_DNA"/>
</dbReference>
<name>A0ACC0Q4Q9_RHOML</name>
<accession>A0ACC0Q4Q9</accession>
<proteinExistence type="predicted"/>
<comment type="caution">
    <text evidence="1">The sequence shown here is derived from an EMBL/GenBank/DDBJ whole genome shotgun (WGS) entry which is preliminary data.</text>
</comment>
<evidence type="ECO:0000313" key="2">
    <source>
        <dbReference type="Proteomes" id="UP001062846"/>
    </source>
</evidence>
<reference evidence="1" key="1">
    <citation type="submission" date="2022-02" db="EMBL/GenBank/DDBJ databases">
        <title>Plant Genome Project.</title>
        <authorList>
            <person name="Zhang R.-G."/>
        </authorList>
    </citation>
    <scope>NUCLEOTIDE SEQUENCE</scope>
    <source>
        <strain evidence="1">AT1</strain>
    </source>
</reference>
<sequence>MDKTWIDLPRMSRDYFDGIDKFLEFAYTDKLDDSFISCPCRKCENRYSFPRAAVSNDFQDGDQGFSPLPTHSPQLDGQDGHEKVCLLSYTIPKYDMAEEIVISKDPLVKVDGKPLGSDFWKVLIKEAKIPNASLERPRKKFRTVGEAVGCAVAWRSCDVFVKE</sequence>
<gene>
    <name evidence="1" type="ORF">RHMOL_Rhmol01G0152100</name>
</gene>
<protein>
    <submittedName>
        <fullName evidence="1">Uncharacterized protein</fullName>
    </submittedName>
</protein>